<feature type="binding site" description="covalent" evidence="15">
    <location>
        <position position="88"/>
    </location>
    <ligand>
        <name>heme c</name>
        <dbReference type="ChEBI" id="CHEBI:61717"/>
        <label>1</label>
    </ligand>
</feature>
<dbReference type="EMBL" id="WSFO01000009">
    <property type="protein sequence ID" value="KAE9628665.1"/>
    <property type="molecule type" value="Genomic_DNA"/>
</dbReference>
<dbReference type="PIRSF" id="PIRSF006105">
    <property type="entry name" value="NapB"/>
    <property type="match status" value="1"/>
</dbReference>
<evidence type="ECO:0000256" key="11">
    <source>
        <dbReference type="ARBA" id="ARBA00022982"/>
    </source>
</evidence>
<dbReference type="SUPFAM" id="SSF48695">
    <property type="entry name" value="Multiheme cytochromes"/>
    <property type="match status" value="1"/>
</dbReference>
<evidence type="ECO:0000256" key="1">
    <source>
        <dbReference type="ARBA" id="ARBA00002599"/>
    </source>
</evidence>
<dbReference type="GO" id="GO:0042597">
    <property type="term" value="C:periplasmic space"/>
    <property type="evidence" value="ECO:0007669"/>
    <property type="project" value="UniProtKB-SubCell"/>
</dbReference>
<dbReference type="FunFam" id="1.10.1130.10:FF:000001">
    <property type="entry name" value="Periplasmic nitrate reductase, electron transfer subunit"/>
    <property type="match status" value="1"/>
</dbReference>
<evidence type="ECO:0000256" key="17">
    <source>
        <dbReference type="SAM" id="SignalP"/>
    </source>
</evidence>
<comment type="PTM">
    <text evidence="15">Binds 2 heme C groups per subunit.</text>
</comment>
<evidence type="ECO:0000256" key="13">
    <source>
        <dbReference type="ARBA" id="ARBA00031832"/>
    </source>
</evidence>
<reference evidence="18 19" key="1">
    <citation type="submission" date="2019-12" db="EMBL/GenBank/DDBJ databases">
        <authorList>
            <person name="Zhang Y.-J."/>
        </authorList>
    </citation>
    <scope>NUCLEOTIDE SEQUENCE [LARGE SCALE GENOMIC DNA]</scope>
    <source>
        <strain evidence="18 19">H18S-6</strain>
    </source>
</reference>
<dbReference type="InterPro" id="IPR036280">
    <property type="entry name" value="Multihaem_cyt_sf"/>
</dbReference>
<dbReference type="GO" id="GO:0009061">
    <property type="term" value="P:anaerobic respiration"/>
    <property type="evidence" value="ECO:0007669"/>
    <property type="project" value="InterPro"/>
</dbReference>
<keyword evidence="12 16" id="KW-0408">Iron</keyword>
<keyword evidence="7 15" id="KW-0349">Heme</keyword>
<feature type="binding site" description="axial binding residue" evidence="16">
    <location>
        <position position="106"/>
    </location>
    <ligand>
        <name>heme c</name>
        <dbReference type="ChEBI" id="CHEBI:61717"/>
        <label>2</label>
    </ligand>
    <ligandPart>
        <name>Fe</name>
        <dbReference type="ChEBI" id="CHEBI:18248"/>
    </ligandPart>
</feature>
<protein>
    <recommendedName>
        <fullName evidence="5 14">Periplasmic nitrate reductase, electron transfer subunit</fullName>
    </recommendedName>
    <alternativeName>
        <fullName evidence="13 14">Diheme cytochrome c NapB</fullName>
    </alternativeName>
</protein>
<feature type="binding site" description="axial binding residue" evidence="16">
    <location>
        <position position="89"/>
    </location>
    <ligand>
        <name>heme c</name>
        <dbReference type="ChEBI" id="CHEBI:61717"/>
        <label>1</label>
    </ligand>
    <ligandPart>
        <name>Fe</name>
        <dbReference type="ChEBI" id="CHEBI:18248"/>
    </ligandPart>
</feature>
<evidence type="ECO:0000313" key="19">
    <source>
        <dbReference type="Proteomes" id="UP000441586"/>
    </source>
</evidence>
<evidence type="ECO:0000256" key="10">
    <source>
        <dbReference type="ARBA" id="ARBA00022764"/>
    </source>
</evidence>
<evidence type="ECO:0000256" key="5">
    <source>
        <dbReference type="ARBA" id="ARBA00013773"/>
    </source>
</evidence>
<dbReference type="Proteomes" id="UP000441586">
    <property type="component" value="Unassembled WGS sequence"/>
</dbReference>
<dbReference type="AlphaFoldDB" id="A0A6A4R9J6"/>
<evidence type="ECO:0000256" key="2">
    <source>
        <dbReference type="ARBA" id="ARBA00004418"/>
    </source>
</evidence>
<evidence type="ECO:0000256" key="14">
    <source>
        <dbReference type="PIRNR" id="PIRNR006105"/>
    </source>
</evidence>
<gene>
    <name evidence="18" type="ORF">GP644_15970</name>
</gene>
<evidence type="ECO:0000313" key="18">
    <source>
        <dbReference type="EMBL" id="KAE9628665.1"/>
    </source>
</evidence>
<feature type="binding site" description="covalent" evidence="15">
    <location>
        <position position="85"/>
    </location>
    <ligand>
        <name>heme c</name>
        <dbReference type="ChEBI" id="CHEBI:61717"/>
        <label>1</label>
    </ligand>
</feature>
<evidence type="ECO:0000256" key="4">
    <source>
        <dbReference type="ARBA" id="ARBA00011752"/>
    </source>
</evidence>
<evidence type="ECO:0000256" key="6">
    <source>
        <dbReference type="ARBA" id="ARBA00022448"/>
    </source>
</evidence>
<comment type="function">
    <text evidence="1">Electron transfer subunit of the periplasmic nitrate reductase complex NapAB. Receives electrons from the membrane-anchored tetraheme c-type NapC protein and transfers these to NapA subunit, thus allowing electron flow between membrane and periplasm. Essential for periplasmic nitrate reduction with nitrate as the terminal electron acceptor.</text>
</comment>
<dbReference type="RefSeq" id="WP_158980373.1">
    <property type="nucleotide sequence ID" value="NZ_WSFO01000009.1"/>
</dbReference>
<evidence type="ECO:0000256" key="7">
    <source>
        <dbReference type="ARBA" id="ARBA00022617"/>
    </source>
</evidence>
<keyword evidence="11 14" id="KW-0249">Electron transport</keyword>
<evidence type="ECO:0000256" key="16">
    <source>
        <dbReference type="PIRSR" id="PIRSR006105-2"/>
    </source>
</evidence>
<feature type="chain" id="PRO_5025378548" description="Periplasmic nitrate reductase, electron transfer subunit" evidence="17">
    <location>
        <begin position="27"/>
        <end position="159"/>
    </location>
</feature>
<name>A0A6A4R9J6_9RHOB</name>
<feature type="binding site" description="covalent" evidence="15">
    <location>
        <position position="128"/>
    </location>
    <ligand>
        <name>heme c</name>
        <dbReference type="ChEBI" id="CHEBI:61717"/>
        <label>2</label>
    </ligand>
</feature>
<keyword evidence="8 16" id="KW-0479">Metal-binding</keyword>
<keyword evidence="10 14" id="KW-0574">Periplasm</keyword>
<accession>A0A6A4R9J6</accession>
<evidence type="ECO:0000256" key="8">
    <source>
        <dbReference type="ARBA" id="ARBA00022723"/>
    </source>
</evidence>
<organism evidence="18 19">
    <name type="scientific">Parasedimentitalea maritima</name>
    <dbReference type="NCBI Taxonomy" id="2578117"/>
    <lineage>
        <taxon>Bacteria</taxon>
        <taxon>Pseudomonadati</taxon>
        <taxon>Pseudomonadota</taxon>
        <taxon>Alphaproteobacteria</taxon>
        <taxon>Rhodobacterales</taxon>
        <taxon>Paracoccaceae</taxon>
        <taxon>Parasedimentitalea</taxon>
    </lineage>
</organism>
<dbReference type="PANTHER" id="PTHR38604">
    <property type="entry name" value="PERIPLASMIC NITRATE REDUCTASE, ELECTRON TRANSFER SUBUNIT"/>
    <property type="match status" value="1"/>
</dbReference>
<evidence type="ECO:0000256" key="15">
    <source>
        <dbReference type="PIRSR" id="PIRSR006105-1"/>
    </source>
</evidence>
<keyword evidence="9 17" id="KW-0732">Signal</keyword>
<dbReference type="Pfam" id="PF03892">
    <property type="entry name" value="NapB"/>
    <property type="match status" value="1"/>
</dbReference>
<keyword evidence="6 14" id="KW-0813">Transport</keyword>
<dbReference type="InterPro" id="IPR005591">
    <property type="entry name" value="NapB"/>
</dbReference>
<evidence type="ECO:0000256" key="12">
    <source>
        <dbReference type="ARBA" id="ARBA00023004"/>
    </source>
</evidence>
<sequence length="159" mass="17507">MKRLKNSAYIAALVLATLAPAGVAMAQETIATLRAGTPLAENAAPHAIAPVRNTDLRQVRNYPEQPPLIPHKTDGYQIDLNANQCLLCHSRTAIEISQAPMVSITHFMNRDNQFLASVTPRRYFCTQCHVPQAEARPLLENGFVDIDQVLEYVSGQEGN</sequence>
<evidence type="ECO:0000256" key="3">
    <source>
        <dbReference type="ARBA" id="ARBA00007368"/>
    </source>
</evidence>
<dbReference type="Gene3D" id="1.10.1130.10">
    <property type="entry name" value="Flavocytochrome C3, Chain A"/>
    <property type="match status" value="1"/>
</dbReference>
<comment type="similarity">
    <text evidence="3 14">Belongs to the NapB family.</text>
</comment>
<feature type="binding site" description="axial binding residue" evidence="16">
    <location>
        <position position="129"/>
    </location>
    <ligand>
        <name>heme c</name>
        <dbReference type="ChEBI" id="CHEBI:61717"/>
        <label>2</label>
    </ligand>
    <ligandPart>
        <name>Fe</name>
        <dbReference type="ChEBI" id="CHEBI:18248"/>
    </ligandPart>
</feature>
<feature type="binding site" description="axial binding residue" evidence="16">
    <location>
        <position position="71"/>
    </location>
    <ligand>
        <name>heme c</name>
        <dbReference type="ChEBI" id="CHEBI:61717"/>
        <label>1</label>
    </ligand>
    <ligandPart>
        <name>Fe</name>
        <dbReference type="ChEBI" id="CHEBI:18248"/>
    </ligandPart>
</feature>
<dbReference type="GO" id="GO:0046872">
    <property type="term" value="F:metal ion binding"/>
    <property type="evidence" value="ECO:0007669"/>
    <property type="project" value="UniProtKB-KW"/>
</dbReference>
<comment type="caution">
    <text evidence="18">The sequence shown here is derived from an EMBL/GenBank/DDBJ whole genome shotgun (WGS) entry which is preliminary data.</text>
</comment>
<feature type="signal peptide" evidence="17">
    <location>
        <begin position="1"/>
        <end position="26"/>
    </location>
</feature>
<proteinExistence type="inferred from homology"/>
<comment type="subcellular location">
    <subcellularLocation>
        <location evidence="2 14">Periplasm</location>
    </subcellularLocation>
</comment>
<evidence type="ECO:0000256" key="9">
    <source>
        <dbReference type="ARBA" id="ARBA00022729"/>
    </source>
</evidence>
<dbReference type="PANTHER" id="PTHR38604:SF1">
    <property type="entry name" value="PERIPLASMIC NITRATE REDUCTASE, ELECTRON TRANSFER SUBUNIT"/>
    <property type="match status" value="1"/>
</dbReference>
<feature type="binding site" description="covalent" evidence="15">
    <location>
        <position position="125"/>
    </location>
    <ligand>
        <name>heme c</name>
        <dbReference type="ChEBI" id="CHEBI:61717"/>
        <label>2</label>
    </ligand>
</feature>
<comment type="subunit">
    <text evidence="4 14">Component of the periplasmic nitrate reductase NapAB complex composed of NapA and NapB.</text>
</comment>